<dbReference type="PROSITE" id="PS00662">
    <property type="entry name" value="T2SP_E"/>
    <property type="match status" value="1"/>
</dbReference>
<evidence type="ECO:0000313" key="5">
    <source>
        <dbReference type="EMBL" id="PIR98602.1"/>
    </source>
</evidence>
<keyword evidence="2" id="KW-0547">Nucleotide-binding</keyword>
<dbReference type="InterPro" id="IPR007831">
    <property type="entry name" value="T2SS_GspE_N"/>
</dbReference>
<dbReference type="Gene3D" id="3.40.50.300">
    <property type="entry name" value="P-loop containing nucleotide triphosphate hydrolases"/>
    <property type="match status" value="1"/>
</dbReference>
<dbReference type="PROSITE" id="PS50206">
    <property type="entry name" value="RHODANESE_3"/>
    <property type="match status" value="1"/>
</dbReference>
<evidence type="ECO:0000256" key="2">
    <source>
        <dbReference type="ARBA" id="ARBA00022741"/>
    </source>
</evidence>
<dbReference type="InterPro" id="IPR001763">
    <property type="entry name" value="Rhodanese-like_dom"/>
</dbReference>
<dbReference type="Pfam" id="PF05157">
    <property type="entry name" value="MshEN"/>
    <property type="match status" value="1"/>
</dbReference>
<gene>
    <name evidence="5" type="ORF">COT88_00675</name>
</gene>
<protein>
    <recommendedName>
        <fullName evidence="4">Rhodanese domain-containing protein</fullName>
    </recommendedName>
</protein>
<sequence>MVKLSKTPIDDKLADLRKEAEERDAARISGMENIPYINLRETPIETEALELLSEKIAKETAILIFKKEGDEAHVATRSSASEGYAKAKLLLEEKGLVVVPRIASISSIREAQEKYKSIKEEEMGGAANRIEIKESEIKERISLEDVEKEIGEIREELDTSKILKTITKGALSLRASDIHVEARAKNTEIRYRVDGALHSAGSIKSEIGARISSRIKLLSNLKLNIKDEAQDGRFTIYKNERPVEVRASIVPSEYGESLVLRVLDPELVGLGITDLGMGELDEKTVRRVIKNPNGMILTTGPTGSGKTTTLYAFLKEKNKSQNKLITIEDPIEYHLEGVEQTQVSEEDNYTFVSGLRSILRQDPDVIMIGEIRDEETAKTAVDASLTGHLVFSTLHTNDSIGTIPRLIDLGVEPSVLGSALNIVISQRLVRKLCPSCAKEKEPTQEMKENIENFLSSMPEDRRVKSWSLRENGDCKECLGGFKGRVGLFELFEVDERIEEILNEVEEDKNIINKLKKITQEKRMISLKEDGILKALNGDTTLEEVESIAGPIDWTVYKNRE</sequence>
<dbReference type="Proteomes" id="UP000230776">
    <property type="component" value="Unassembled WGS sequence"/>
</dbReference>
<dbReference type="GO" id="GO:0016887">
    <property type="term" value="F:ATP hydrolysis activity"/>
    <property type="evidence" value="ECO:0007669"/>
    <property type="project" value="TreeGrafter"/>
</dbReference>
<comment type="caution">
    <text evidence="5">The sequence shown here is derived from an EMBL/GenBank/DDBJ whole genome shotgun (WGS) entry which is preliminary data.</text>
</comment>
<keyword evidence="3" id="KW-0067">ATP-binding</keyword>
<dbReference type="InterPro" id="IPR037257">
    <property type="entry name" value="T2SS_E_N_sf"/>
</dbReference>
<dbReference type="GO" id="GO:0005524">
    <property type="term" value="F:ATP binding"/>
    <property type="evidence" value="ECO:0007669"/>
    <property type="project" value="UniProtKB-KW"/>
</dbReference>
<evidence type="ECO:0000313" key="6">
    <source>
        <dbReference type="Proteomes" id="UP000230776"/>
    </source>
</evidence>
<accession>A0A2H0VHM5</accession>
<dbReference type="CDD" id="cd01129">
    <property type="entry name" value="PulE-GspE-like"/>
    <property type="match status" value="1"/>
</dbReference>
<dbReference type="Gene3D" id="3.30.450.90">
    <property type="match status" value="1"/>
</dbReference>
<dbReference type="PANTHER" id="PTHR30258:SF1">
    <property type="entry name" value="PROTEIN TRANSPORT PROTEIN HOFB HOMOLOG"/>
    <property type="match status" value="1"/>
</dbReference>
<dbReference type="InterPro" id="IPR001482">
    <property type="entry name" value="T2SS/T4SS_dom"/>
</dbReference>
<reference evidence="6" key="1">
    <citation type="submission" date="2017-09" db="EMBL/GenBank/DDBJ databases">
        <title>Depth-based differentiation of microbial function through sediment-hosted aquifers and enrichment of novel symbionts in the deep terrestrial subsurface.</title>
        <authorList>
            <person name="Probst A.J."/>
            <person name="Ladd B."/>
            <person name="Jarett J.K."/>
            <person name="Geller-Mcgrath D.E."/>
            <person name="Sieber C.M.K."/>
            <person name="Emerson J.B."/>
            <person name="Anantharaman K."/>
            <person name="Thomas B.C."/>
            <person name="Malmstrom R."/>
            <person name="Stieglmeier M."/>
            <person name="Klingl A."/>
            <person name="Woyke T."/>
            <person name="Ryan C.M."/>
            <person name="Banfield J.F."/>
        </authorList>
    </citation>
    <scope>NUCLEOTIDE SEQUENCE [LARGE SCALE GENOMIC DNA]</scope>
</reference>
<dbReference type="Pfam" id="PF00437">
    <property type="entry name" value="T2SSE"/>
    <property type="match status" value="1"/>
</dbReference>
<name>A0A2H0VHM5_9BACT</name>
<dbReference type="EMBL" id="PFAG01000009">
    <property type="protein sequence ID" value="PIR98602.1"/>
    <property type="molecule type" value="Genomic_DNA"/>
</dbReference>
<evidence type="ECO:0000256" key="1">
    <source>
        <dbReference type="ARBA" id="ARBA00006611"/>
    </source>
</evidence>
<dbReference type="GO" id="GO:0005886">
    <property type="term" value="C:plasma membrane"/>
    <property type="evidence" value="ECO:0007669"/>
    <property type="project" value="TreeGrafter"/>
</dbReference>
<comment type="similarity">
    <text evidence="1">Belongs to the GSP E family.</text>
</comment>
<dbReference type="SUPFAM" id="SSF52540">
    <property type="entry name" value="P-loop containing nucleoside triphosphate hydrolases"/>
    <property type="match status" value="1"/>
</dbReference>
<dbReference type="AlphaFoldDB" id="A0A2H0VHM5"/>
<dbReference type="InterPro" id="IPR027417">
    <property type="entry name" value="P-loop_NTPase"/>
</dbReference>
<dbReference type="SUPFAM" id="SSF160246">
    <property type="entry name" value="EspE N-terminal domain-like"/>
    <property type="match status" value="1"/>
</dbReference>
<dbReference type="PANTHER" id="PTHR30258">
    <property type="entry name" value="TYPE II SECRETION SYSTEM PROTEIN GSPE-RELATED"/>
    <property type="match status" value="1"/>
</dbReference>
<proteinExistence type="inferred from homology"/>
<organism evidence="5 6">
    <name type="scientific">Candidatus Colwellbacteria bacterium CG10_big_fil_rev_8_21_14_0_10_41_28</name>
    <dbReference type="NCBI Taxonomy" id="1974539"/>
    <lineage>
        <taxon>Bacteria</taxon>
        <taxon>Candidatus Colwelliibacteriota</taxon>
    </lineage>
</organism>
<feature type="domain" description="Rhodanese" evidence="4">
    <location>
        <begin position="14"/>
        <end position="100"/>
    </location>
</feature>
<evidence type="ECO:0000259" key="4">
    <source>
        <dbReference type="PROSITE" id="PS50206"/>
    </source>
</evidence>
<evidence type="ECO:0000256" key="3">
    <source>
        <dbReference type="ARBA" id="ARBA00022840"/>
    </source>
</evidence>